<accession>A0A433QPF9</accession>
<dbReference type="AlphaFoldDB" id="A0A433QPF9"/>
<evidence type="ECO:0000313" key="2">
    <source>
        <dbReference type="EMBL" id="RUS31647.1"/>
    </source>
</evidence>
<proteinExistence type="predicted"/>
<reference evidence="2 3" key="1">
    <citation type="journal article" date="2018" name="New Phytol.">
        <title>Phylogenomics of Endogonaceae and evolution of mycorrhizas within Mucoromycota.</title>
        <authorList>
            <person name="Chang Y."/>
            <person name="Desiro A."/>
            <person name="Na H."/>
            <person name="Sandor L."/>
            <person name="Lipzen A."/>
            <person name="Clum A."/>
            <person name="Barry K."/>
            <person name="Grigoriev I.V."/>
            <person name="Martin F.M."/>
            <person name="Stajich J.E."/>
            <person name="Smith M.E."/>
            <person name="Bonito G."/>
            <person name="Spatafora J.W."/>
        </authorList>
    </citation>
    <scope>NUCLEOTIDE SEQUENCE [LARGE SCALE GENOMIC DNA]</scope>
    <source>
        <strain evidence="2 3">AD002</strain>
    </source>
</reference>
<sequence length="149" mass="16406">MADDLQVCQSTGKPQSCGYIPSHPMALLMTLTTLSFSITGPSHQVSWRWVPLSRNIRQPRDPVDPGLLPTLWFGSHVNIATSPPVEHRQAIRAQTCHSGTDMTTQSIQLNNRPERTEGRSEDLVPVACLSDVDPCLTDLPLSNVHDAIK</sequence>
<organism evidence="2 3">
    <name type="scientific">Jimgerdemannia flammicorona</name>
    <dbReference type="NCBI Taxonomy" id="994334"/>
    <lineage>
        <taxon>Eukaryota</taxon>
        <taxon>Fungi</taxon>
        <taxon>Fungi incertae sedis</taxon>
        <taxon>Mucoromycota</taxon>
        <taxon>Mucoromycotina</taxon>
        <taxon>Endogonomycetes</taxon>
        <taxon>Endogonales</taxon>
        <taxon>Endogonaceae</taxon>
        <taxon>Jimgerdemannia</taxon>
    </lineage>
</organism>
<feature type="region of interest" description="Disordered" evidence="1">
    <location>
        <begin position="96"/>
        <end position="121"/>
    </location>
</feature>
<evidence type="ECO:0000313" key="3">
    <source>
        <dbReference type="Proteomes" id="UP000274822"/>
    </source>
</evidence>
<gene>
    <name evidence="2" type="ORF">BC938DRAFT_477371</name>
</gene>
<dbReference type="Proteomes" id="UP000274822">
    <property type="component" value="Unassembled WGS sequence"/>
</dbReference>
<protein>
    <submittedName>
        <fullName evidence="2">Uncharacterized protein</fullName>
    </submittedName>
</protein>
<name>A0A433QPF9_9FUNG</name>
<keyword evidence="3" id="KW-1185">Reference proteome</keyword>
<dbReference type="EMBL" id="RBNJ01002736">
    <property type="protein sequence ID" value="RUS31647.1"/>
    <property type="molecule type" value="Genomic_DNA"/>
</dbReference>
<comment type="caution">
    <text evidence="2">The sequence shown here is derived from an EMBL/GenBank/DDBJ whole genome shotgun (WGS) entry which is preliminary data.</text>
</comment>
<evidence type="ECO:0000256" key="1">
    <source>
        <dbReference type="SAM" id="MobiDB-lite"/>
    </source>
</evidence>
<feature type="compositionally biased region" description="Polar residues" evidence="1">
    <location>
        <begin position="96"/>
        <end position="111"/>
    </location>
</feature>
<feature type="compositionally biased region" description="Basic and acidic residues" evidence="1">
    <location>
        <begin position="112"/>
        <end position="121"/>
    </location>
</feature>